<evidence type="ECO:0000313" key="2">
    <source>
        <dbReference type="EMBL" id="GDY71110.1"/>
    </source>
</evidence>
<dbReference type="EMBL" id="BJHY01000001">
    <property type="protein sequence ID" value="GDY71110.1"/>
    <property type="molecule type" value="Genomic_DNA"/>
</dbReference>
<protein>
    <submittedName>
        <fullName evidence="2">Uncharacterized protein</fullName>
    </submittedName>
</protein>
<accession>A0A4D4MGI1</accession>
<sequence>MRTWDLCHPRQYRHRGDPDGQPEDRHADRQRGGDERTERQEQDRGRGEEADQLARAAVGVGEDVEEVPAHLDAQRQLGAQPVAEIDEGVEVFGRQPALIGVLHPDDRDPPVGRNEAPAHGGVPARVERPHRVARAEHVRQPLHLGLQPRESGARAVVVEERRSAVEGVTTTWAVIPSWPVPARSISSAARWESSPGAVIESAVRPPKATAARTASVAATSHAAITRQGWRAALAPRRNRAFESIGSSNHLGGRPSTAADAEARRHGAPRHRPAGRGSVGPGVE</sequence>
<reference evidence="2 3" key="1">
    <citation type="submission" date="2019-04" db="EMBL/GenBank/DDBJ databases">
        <title>Draft genome sequences of Streptomyces avermitilis ATCC 31267.</title>
        <authorList>
            <person name="Komaki H."/>
            <person name="Tamura T."/>
            <person name="Hosoyama A."/>
        </authorList>
    </citation>
    <scope>NUCLEOTIDE SEQUENCE [LARGE SCALE GENOMIC DNA]</scope>
    <source>
        <strain evidence="2 3">ATCC 31267</strain>
    </source>
</reference>
<name>A0A4D4MGI1_STRAX</name>
<evidence type="ECO:0000313" key="3">
    <source>
        <dbReference type="Proteomes" id="UP000299211"/>
    </source>
</evidence>
<dbReference type="Proteomes" id="UP000299211">
    <property type="component" value="Unassembled WGS sequence"/>
</dbReference>
<proteinExistence type="predicted"/>
<feature type="region of interest" description="Disordered" evidence="1">
    <location>
        <begin position="1"/>
        <end position="70"/>
    </location>
</feature>
<comment type="caution">
    <text evidence="2">The sequence shown here is derived from an EMBL/GenBank/DDBJ whole genome shotgun (WGS) entry which is preliminary data.</text>
</comment>
<evidence type="ECO:0000256" key="1">
    <source>
        <dbReference type="SAM" id="MobiDB-lite"/>
    </source>
</evidence>
<gene>
    <name evidence="2" type="ORF">SAV31267_005950</name>
</gene>
<feature type="region of interest" description="Disordered" evidence="1">
    <location>
        <begin position="240"/>
        <end position="283"/>
    </location>
</feature>
<feature type="compositionally biased region" description="Basic and acidic residues" evidence="1">
    <location>
        <begin position="1"/>
        <end position="49"/>
    </location>
</feature>
<dbReference type="AlphaFoldDB" id="A0A4D4MGI1"/>
<organism evidence="2 3">
    <name type="scientific">Streptomyces avermitilis</name>
    <dbReference type="NCBI Taxonomy" id="33903"/>
    <lineage>
        <taxon>Bacteria</taxon>
        <taxon>Bacillati</taxon>
        <taxon>Actinomycetota</taxon>
        <taxon>Actinomycetes</taxon>
        <taxon>Kitasatosporales</taxon>
        <taxon>Streptomycetaceae</taxon>
        <taxon>Streptomyces</taxon>
    </lineage>
</organism>